<keyword evidence="4" id="KW-0472">Membrane</keyword>
<evidence type="ECO:0000259" key="5">
    <source>
        <dbReference type="PROSITE" id="PS50188"/>
    </source>
</evidence>
<dbReference type="InterPro" id="IPR013320">
    <property type="entry name" value="ConA-like_dom_sf"/>
</dbReference>
<dbReference type="InterPro" id="IPR003877">
    <property type="entry name" value="SPRY_dom"/>
</dbReference>
<evidence type="ECO:0000256" key="4">
    <source>
        <dbReference type="SAM" id="Phobius"/>
    </source>
</evidence>
<dbReference type="STRING" id="303518.ENSPNYP00000031164"/>
<dbReference type="InterPro" id="IPR001870">
    <property type="entry name" value="B30.2/SPRY"/>
</dbReference>
<feature type="domain" description="B30.2/SPRY" evidence="5">
    <location>
        <begin position="21"/>
        <end position="211"/>
    </location>
</feature>
<name>A0A3B4H9M1_9CICH</name>
<dbReference type="SMART" id="SM00449">
    <property type="entry name" value="SPRY"/>
    <property type="match status" value="1"/>
</dbReference>
<dbReference type="Pfam" id="PF13765">
    <property type="entry name" value="PRY"/>
    <property type="match status" value="1"/>
</dbReference>
<feature type="transmembrane region" description="Helical" evidence="4">
    <location>
        <begin position="218"/>
        <end position="236"/>
    </location>
</feature>
<dbReference type="Ensembl" id="ENSPNYT00000031915.1">
    <property type="protein sequence ID" value="ENSPNYP00000031164.1"/>
    <property type="gene ID" value="ENSPNYG00000023500.1"/>
</dbReference>
<keyword evidence="2" id="KW-0863">Zinc-finger</keyword>
<dbReference type="InterPro" id="IPR006574">
    <property type="entry name" value="PRY"/>
</dbReference>
<dbReference type="PROSITE" id="PS50188">
    <property type="entry name" value="B302_SPRY"/>
    <property type="match status" value="1"/>
</dbReference>
<dbReference type="SUPFAM" id="SSF49899">
    <property type="entry name" value="Concanavalin A-like lectins/glucanases"/>
    <property type="match status" value="1"/>
</dbReference>
<dbReference type="InterPro" id="IPR051051">
    <property type="entry name" value="E3_ubiq-ligase_TRIM/RNF"/>
</dbReference>
<organism evidence="6">
    <name type="scientific">Pundamilia nyererei</name>
    <dbReference type="NCBI Taxonomy" id="303518"/>
    <lineage>
        <taxon>Eukaryota</taxon>
        <taxon>Metazoa</taxon>
        <taxon>Chordata</taxon>
        <taxon>Craniata</taxon>
        <taxon>Vertebrata</taxon>
        <taxon>Euteleostomi</taxon>
        <taxon>Actinopterygii</taxon>
        <taxon>Neopterygii</taxon>
        <taxon>Teleostei</taxon>
        <taxon>Neoteleostei</taxon>
        <taxon>Acanthomorphata</taxon>
        <taxon>Ovalentaria</taxon>
        <taxon>Cichlomorphae</taxon>
        <taxon>Cichliformes</taxon>
        <taxon>Cichlidae</taxon>
        <taxon>African cichlids</taxon>
        <taxon>Pseudocrenilabrinae</taxon>
        <taxon>Haplochromini</taxon>
        <taxon>Pundamilia</taxon>
    </lineage>
</organism>
<dbReference type="PANTHER" id="PTHR25465:SF5">
    <property type="entry name" value="E3 UBIQUITIN_ISG15 LIGASE TRIM25-RELATED"/>
    <property type="match status" value="1"/>
</dbReference>
<reference evidence="6" key="1">
    <citation type="submission" date="2023-09" db="UniProtKB">
        <authorList>
            <consortium name="Ensembl"/>
        </authorList>
    </citation>
    <scope>IDENTIFICATION</scope>
</reference>
<sequence length="267" mass="30980">MQCLETSRKPQSKTPVTEVDVLLSQPEPKTRDRFLKYSCEITLDPNTAHTQLLLSEENRRVTLLFYHESYFDHPYRFTSYKQVVSRESLNERCYWEVLRRGRGVIVAVASKNIRTAEDECWFGHDDQSWALECCNKNSYIFWHNNIQTPVSGPRSSRVGVYLDHRAGILSFYSVSETMTLLHRVQTTFTQPLYAGLRWLLVLHLLFLYCSLWKTYLDFLIVQIINCVCALSLTFVVDVNQLKVAQVIGEATICPPHISPSLRKHRGT</sequence>
<dbReference type="GO" id="GO:0005737">
    <property type="term" value="C:cytoplasm"/>
    <property type="evidence" value="ECO:0007669"/>
    <property type="project" value="UniProtKB-ARBA"/>
</dbReference>
<evidence type="ECO:0000313" key="6">
    <source>
        <dbReference type="Ensembl" id="ENSPNYP00000031164.1"/>
    </source>
</evidence>
<dbReference type="CDD" id="cd16040">
    <property type="entry name" value="SPRY_PRY_SNTX"/>
    <property type="match status" value="1"/>
</dbReference>
<evidence type="ECO:0000256" key="3">
    <source>
        <dbReference type="ARBA" id="ARBA00022833"/>
    </source>
</evidence>
<keyword evidence="1" id="KW-0479">Metal-binding</keyword>
<dbReference type="SMART" id="SM00589">
    <property type="entry name" value="PRY"/>
    <property type="match status" value="1"/>
</dbReference>
<dbReference type="InterPro" id="IPR003879">
    <property type="entry name" value="Butyrophylin_SPRY"/>
</dbReference>
<accession>A0A3B4H9M1</accession>
<proteinExistence type="predicted"/>
<protein>
    <recommendedName>
        <fullName evidence="5">B30.2/SPRY domain-containing protein</fullName>
    </recommendedName>
</protein>
<dbReference type="Pfam" id="PF00622">
    <property type="entry name" value="SPRY"/>
    <property type="match status" value="1"/>
</dbReference>
<dbReference type="PANTHER" id="PTHR25465">
    <property type="entry name" value="B-BOX DOMAIN CONTAINING"/>
    <property type="match status" value="1"/>
</dbReference>
<dbReference type="AlphaFoldDB" id="A0A3B4H9M1"/>
<evidence type="ECO:0000256" key="1">
    <source>
        <dbReference type="ARBA" id="ARBA00022723"/>
    </source>
</evidence>
<keyword evidence="4" id="KW-1133">Transmembrane helix</keyword>
<dbReference type="GeneTree" id="ENSGT01150000286922"/>
<dbReference type="PRINTS" id="PR01407">
    <property type="entry name" value="BUTYPHLNCDUF"/>
</dbReference>
<dbReference type="GO" id="GO:0008270">
    <property type="term" value="F:zinc ion binding"/>
    <property type="evidence" value="ECO:0007669"/>
    <property type="project" value="UniProtKB-KW"/>
</dbReference>
<evidence type="ECO:0000256" key="2">
    <source>
        <dbReference type="ARBA" id="ARBA00022771"/>
    </source>
</evidence>
<dbReference type="InterPro" id="IPR043136">
    <property type="entry name" value="B30.2/SPRY_sf"/>
</dbReference>
<keyword evidence="3" id="KW-0862">Zinc</keyword>
<dbReference type="Gene3D" id="2.60.120.920">
    <property type="match status" value="1"/>
</dbReference>
<keyword evidence="4" id="KW-0812">Transmembrane</keyword>